<organism evidence="1 2">
    <name type="scientific">Crucibulum laeve</name>
    <dbReference type="NCBI Taxonomy" id="68775"/>
    <lineage>
        <taxon>Eukaryota</taxon>
        <taxon>Fungi</taxon>
        <taxon>Dikarya</taxon>
        <taxon>Basidiomycota</taxon>
        <taxon>Agaricomycotina</taxon>
        <taxon>Agaricomycetes</taxon>
        <taxon>Agaricomycetidae</taxon>
        <taxon>Agaricales</taxon>
        <taxon>Agaricineae</taxon>
        <taxon>Nidulariaceae</taxon>
        <taxon>Crucibulum</taxon>
    </lineage>
</organism>
<evidence type="ECO:0000313" key="2">
    <source>
        <dbReference type="Proteomes" id="UP000308652"/>
    </source>
</evidence>
<accession>A0A5C3LTG9</accession>
<dbReference type="Proteomes" id="UP000308652">
    <property type="component" value="Unassembled WGS sequence"/>
</dbReference>
<sequence length="78" mass="9029">MSPALFVIPTILHSPYTVCLPSEQNFRYFRILSCTLPFCYYLPYTSLMPFSLSPFPASLTLSLNRHRSLFCTDRFVPT</sequence>
<dbReference type="AlphaFoldDB" id="A0A5C3LTG9"/>
<name>A0A5C3LTG9_9AGAR</name>
<keyword evidence="2" id="KW-1185">Reference proteome</keyword>
<protein>
    <submittedName>
        <fullName evidence="1">Uncharacterized protein</fullName>
    </submittedName>
</protein>
<dbReference type="EMBL" id="ML213688">
    <property type="protein sequence ID" value="TFK32071.1"/>
    <property type="molecule type" value="Genomic_DNA"/>
</dbReference>
<evidence type="ECO:0000313" key="1">
    <source>
        <dbReference type="EMBL" id="TFK32071.1"/>
    </source>
</evidence>
<gene>
    <name evidence="1" type="ORF">BDQ12DRAFT_530198</name>
</gene>
<proteinExistence type="predicted"/>
<reference evidence="1 2" key="1">
    <citation type="journal article" date="2019" name="Nat. Ecol. Evol.">
        <title>Megaphylogeny resolves global patterns of mushroom evolution.</title>
        <authorList>
            <person name="Varga T."/>
            <person name="Krizsan K."/>
            <person name="Foldi C."/>
            <person name="Dima B."/>
            <person name="Sanchez-Garcia M."/>
            <person name="Sanchez-Ramirez S."/>
            <person name="Szollosi G.J."/>
            <person name="Szarkandi J.G."/>
            <person name="Papp V."/>
            <person name="Albert L."/>
            <person name="Andreopoulos W."/>
            <person name="Angelini C."/>
            <person name="Antonin V."/>
            <person name="Barry K.W."/>
            <person name="Bougher N.L."/>
            <person name="Buchanan P."/>
            <person name="Buyck B."/>
            <person name="Bense V."/>
            <person name="Catcheside P."/>
            <person name="Chovatia M."/>
            <person name="Cooper J."/>
            <person name="Damon W."/>
            <person name="Desjardin D."/>
            <person name="Finy P."/>
            <person name="Geml J."/>
            <person name="Haridas S."/>
            <person name="Hughes K."/>
            <person name="Justo A."/>
            <person name="Karasinski D."/>
            <person name="Kautmanova I."/>
            <person name="Kiss B."/>
            <person name="Kocsube S."/>
            <person name="Kotiranta H."/>
            <person name="LaButti K.M."/>
            <person name="Lechner B.E."/>
            <person name="Liimatainen K."/>
            <person name="Lipzen A."/>
            <person name="Lukacs Z."/>
            <person name="Mihaltcheva S."/>
            <person name="Morgado L.N."/>
            <person name="Niskanen T."/>
            <person name="Noordeloos M.E."/>
            <person name="Ohm R.A."/>
            <person name="Ortiz-Santana B."/>
            <person name="Ovrebo C."/>
            <person name="Racz N."/>
            <person name="Riley R."/>
            <person name="Savchenko A."/>
            <person name="Shiryaev A."/>
            <person name="Soop K."/>
            <person name="Spirin V."/>
            <person name="Szebenyi C."/>
            <person name="Tomsovsky M."/>
            <person name="Tulloss R.E."/>
            <person name="Uehling J."/>
            <person name="Grigoriev I.V."/>
            <person name="Vagvolgyi C."/>
            <person name="Papp T."/>
            <person name="Martin F.M."/>
            <person name="Miettinen O."/>
            <person name="Hibbett D.S."/>
            <person name="Nagy L.G."/>
        </authorList>
    </citation>
    <scope>NUCLEOTIDE SEQUENCE [LARGE SCALE GENOMIC DNA]</scope>
    <source>
        <strain evidence="1 2">CBS 166.37</strain>
    </source>
</reference>